<proteinExistence type="predicted"/>
<feature type="region of interest" description="Disordered" evidence="1">
    <location>
        <begin position="326"/>
        <end position="352"/>
    </location>
</feature>
<dbReference type="Proteomes" id="UP001221328">
    <property type="component" value="Unassembled WGS sequence"/>
</dbReference>
<feature type="compositionally biased region" description="Low complexity" evidence="1">
    <location>
        <begin position="115"/>
        <end position="125"/>
    </location>
</feature>
<name>A0ABT5FUZ9_9ACTN</name>
<reference evidence="3 4" key="1">
    <citation type="journal article" date="2015" name="Int. J. Syst. Evol. Microbiol.">
        <title>Streptomyces gilvifuscus sp. nov., an actinomycete that produces antibacterial compounds isolated from soil.</title>
        <authorList>
            <person name="Nguyen T.M."/>
            <person name="Kim J."/>
        </authorList>
    </citation>
    <scope>NUCLEOTIDE SEQUENCE [LARGE SCALE GENOMIC DNA]</scope>
    <source>
        <strain evidence="3 4">T113</strain>
    </source>
</reference>
<feature type="compositionally biased region" description="Gly residues" evidence="1">
    <location>
        <begin position="29"/>
        <end position="41"/>
    </location>
</feature>
<feature type="compositionally biased region" description="Low complexity" evidence="1">
    <location>
        <begin position="55"/>
        <end position="90"/>
    </location>
</feature>
<dbReference type="EMBL" id="JAQOSK010000006">
    <property type="protein sequence ID" value="MDC2956390.1"/>
    <property type="molecule type" value="Genomic_DNA"/>
</dbReference>
<dbReference type="RefSeq" id="WP_272175834.1">
    <property type="nucleotide sequence ID" value="NZ_JAQOSK010000006.1"/>
</dbReference>
<feature type="region of interest" description="Disordered" evidence="1">
    <location>
        <begin position="29"/>
        <end position="125"/>
    </location>
</feature>
<keyword evidence="4" id="KW-1185">Reference proteome</keyword>
<evidence type="ECO:0008006" key="5">
    <source>
        <dbReference type="Google" id="ProtNLM"/>
    </source>
</evidence>
<sequence>MAVSLGMRISGLLVAGAVAVAVAAFGGDGKGGPDGSGGGGPIVTAGPSGRPPAPASSASPTPRQSPAGAASDVVSPSAAPGTHRTTAPRPSVSPTPSPVDRPLLSPAWLPPGPVSPDADSVPDASSLYDRLRDPAECRTALALVARTPAGPERRLLRGLAEACLAVQGHGGNWDTAAADHTALAGRAATCKDRAAYAVLGALLDFHRLHPHATVPLRTVRGGTPACAFGVAGVDTVRVRPGDTVGIELRGTYFDPAELARYGEVFIGGERLDGPPVIRSRDGDRLVLAAVVPALDGYPRAVDVVVRYGSAEARLPDAFTVVAPAAVPSPEPSSGTPQGVLPLGPLAAHLPRP</sequence>
<comment type="caution">
    <text evidence="3">The sequence shown here is derived from an EMBL/GenBank/DDBJ whole genome shotgun (WGS) entry which is preliminary data.</text>
</comment>
<evidence type="ECO:0000256" key="2">
    <source>
        <dbReference type="SAM" id="SignalP"/>
    </source>
</evidence>
<keyword evidence="2" id="KW-0732">Signal</keyword>
<feature type="signal peptide" evidence="2">
    <location>
        <begin position="1"/>
        <end position="23"/>
    </location>
</feature>
<protein>
    <recommendedName>
        <fullName evidence="5">Transglutaminase-like domain-containing protein</fullName>
    </recommendedName>
</protein>
<feature type="chain" id="PRO_5045997224" description="Transglutaminase-like domain-containing protein" evidence="2">
    <location>
        <begin position="24"/>
        <end position="352"/>
    </location>
</feature>
<evidence type="ECO:0000313" key="4">
    <source>
        <dbReference type="Proteomes" id="UP001221328"/>
    </source>
</evidence>
<evidence type="ECO:0000313" key="3">
    <source>
        <dbReference type="EMBL" id="MDC2956390.1"/>
    </source>
</evidence>
<gene>
    <name evidence="3" type="ORF">PO587_18125</name>
</gene>
<organism evidence="3 4">
    <name type="scientific">Streptomyces gilvifuscus</name>
    <dbReference type="NCBI Taxonomy" id="1550617"/>
    <lineage>
        <taxon>Bacteria</taxon>
        <taxon>Bacillati</taxon>
        <taxon>Actinomycetota</taxon>
        <taxon>Actinomycetes</taxon>
        <taxon>Kitasatosporales</taxon>
        <taxon>Streptomycetaceae</taxon>
        <taxon>Streptomyces</taxon>
    </lineage>
</organism>
<accession>A0ABT5FUZ9</accession>
<evidence type="ECO:0000256" key="1">
    <source>
        <dbReference type="SAM" id="MobiDB-lite"/>
    </source>
</evidence>